<dbReference type="Pfam" id="PF01743">
    <property type="entry name" value="PolyA_pol"/>
    <property type="match status" value="1"/>
</dbReference>
<evidence type="ECO:0000313" key="10">
    <source>
        <dbReference type="EMBL" id="MBU9714621.1"/>
    </source>
</evidence>
<feature type="domain" description="CCA-adding enzyme C-terminal" evidence="9">
    <location>
        <begin position="241"/>
        <end position="379"/>
    </location>
</feature>
<dbReference type="Proteomes" id="UP000784880">
    <property type="component" value="Unassembled WGS sequence"/>
</dbReference>
<proteinExistence type="inferred from homology"/>
<keyword evidence="6 7" id="KW-0694">RNA-binding</keyword>
<evidence type="ECO:0000259" key="9">
    <source>
        <dbReference type="Pfam" id="PF13735"/>
    </source>
</evidence>
<evidence type="ECO:0000256" key="5">
    <source>
        <dbReference type="ARBA" id="ARBA00022842"/>
    </source>
</evidence>
<evidence type="ECO:0000313" key="11">
    <source>
        <dbReference type="Proteomes" id="UP000784880"/>
    </source>
</evidence>
<dbReference type="GO" id="GO:0004810">
    <property type="term" value="F:CCA tRNA nucleotidyltransferase activity"/>
    <property type="evidence" value="ECO:0007669"/>
    <property type="project" value="UniProtKB-EC"/>
</dbReference>
<reference evidence="10 11" key="1">
    <citation type="submission" date="2021-06" db="EMBL/GenBank/DDBJ databases">
        <title>Bacillus sp. RD4P76, an endophyte from a halophyte.</title>
        <authorList>
            <person name="Sun J.-Q."/>
        </authorList>
    </citation>
    <scope>NUCLEOTIDE SEQUENCE [LARGE SCALE GENOMIC DNA]</scope>
    <source>
        <strain evidence="10 11">CGMCC 1.15917</strain>
    </source>
</reference>
<protein>
    <submittedName>
        <fullName evidence="10">CCA tRNA nucleotidyltransferase</fullName>
        <ecNumber evidence="10">2.7.7.72</ecNumber>
    </submittedName>
</protein>
<accession>A0ABS6JLS0</accession>
<keyword evidence="5" id="KW-0460">Magnesium</keyword>
<dbReference type="InterPro" id="IPR050264">
    <property type="entry name" value="Bact_CCA-adding_enz_type3_sf"/>
</dbReference>
<keyword evidence="11" id="KW-1185">Reference proteome</keyword>
<dbReference type="NCBIfam" id="NF009814">
    <property type="entry name" value="PRK13299.1"/>
    <property type="match status" value="1"/>
</dbReference>
<dbReference type="InterPro" id="IPR002646">
    <property type="entry name" value="PolA_pol_head_dom"/>
</dbReference>
<keyword evidence="3 10" id="KW-0548">Nucleotidyltransferase</keyword>
<sequence length="387" mass="43879">MCLEKAGNYVLEQLELAGFEAYIVGGAVRDKLMDVSIRDIDICTNASMEDIKQIFPRCIDVGVQHGTIIIPVSGHAIEVSEFKSKDVNHNKTIQNDLALRDFTCNALALTSSGEIIDPFGGKSDITNRILKVVDQSETTFLDDPLRLLRGIRFSIQYNFIIDSFTEKLLEKQANMIKEPAVERLANEFEKLARHGLSNKDLKYLLTHKVIEELSNLFPQKNIILSALTTSVGELTIKGSLEWWSLAAFSSDQHRAQKVLKTYKRSNQLIKDVLKIVTIVNEGLSDTINDYHIYQLGDRRIAAAEKLYHFLSPGKPAVNLTDRYDKLPIKNKGELVITGNNLIHWFPNKTGSWFGETMKKIEKAVILQQVKNDEDQIYHWLKKESQSC</sequence>
<comment type="caution">
    <text evidence="10">The sequence shown here is derived from an EMBL/GenBank/DDBJ whole genome shotgun (WGS) entry which is preliminary data.</text>
</comment>
<evidence type="ECO:0000259" key="8">
    <source>
        <dbReference type="Pfam" id="PF01743"/>
    </source>
</evidence>
<keyword evidence="7 10" id="KW-0808">Transferase</keyword>
<dbReference type="CDD" id="cd05398">
    <property type="entry name" value="NT_ClassII-CCAase"/>
    <property type="match status" value="1"/>
</dbReference>
<keyword evidence="4" id="KW-0479">Metal-binding</keyword>
<feature type="domain" description="Poly A polymerase head" evidence="8">
    <location>
        <begin position="21"/>
        <end position="130"/>
    </location>
</feature>
<organism evidence="10 11">
    <name type="scientific">Evansella tamaricis</name>
    <dbReference type="NCBI Taxonomy" id="2069301"/>
    <lineage>
        <taxon>Bacteria</taxon>
        <taxon>Bacillati</taxon>
        <taxon>Bacillota</taxon>
        <taxon>Bacilli</taxon>
        <taxon>Bacillales</taxon>
        <taxon>Bacillaceae</taxon>
        <taxon>Evansella</taxon>
    </lineage>
</organism>
<dbReference type="EMBL" id="JAHQCS010000182">
    <property type="protein sequence ID" value="MBU9714621.1"/>
    <property type="molecule type" value="Genomic_DNA"/>
</dbReference>
<dbReference type="RefSeq" id="WP_217069331.1">
    <property type="nucleotide sequence ID" value="NZ_JAHQCS010000182.1"/>
</dbReference>
<evidence type="ECO:0000256" key="1">
    <source>
        <dbReference type="ARBA" id="ARBA00001946"/>
    </source>
</evidence>
<evidence type="ECO:0000256" key="3">
    <source>
        <dbReference type="ARBA" id="ARBA00022695"/>
    </source>
</evidence>
<dbReference type="Pfam" id="PF13735">
    <property type="entry name" value="tRNA_NucTran2_2"/>
    <property type="match status" value="1"/>
</dbReference>
<dbReference type="PANTHER" id="PTHR46173">
    <property type="entry name" value="CCA TRNA NUCLEOTIDYLTRANSFERASE 1, MITOCHONDRIAL"/>
    <property type="match status" value="1"/>
</dbReference>
<evidence type="ECO:0000256" key="7">
    <source>
        <dbReference type="RuleBase" id="RU003953"/>
    </source>
</evidence>
<dbReference type="InterPro" id="IPR032810">
    <property type="entry name" value="CCA-adding_enz_C"/>
</dbReference>
<comment type="similarity">
    <text evidence="7">Belongs to the tRNA nucleotidyltransferase/poly(A) polymerase family.</text>
</comment>
<evidence type="ECO:0000256" key="2">
    <source>
        <dbReference type="ARBA" id="ARBA00022694"/>
    </source>
</evidence>
<comment type="cofactor">
    <cofactor evidence="1">
        <name>Mg(2+)</name>
        <dbReference type="ChEBI" id="CHEBI:18420"/>
    </cofactor>
</comment>
<name>A0ABS6JLS0_9BACI</name>
<keyword evidence="2" id="KW-0819">tRNA processing</keyword>
<evidence type="ECO:0000256" key="6">
    <source>
        <dbReference type="ARBA" id="ARBA00022884"/>
    </source>
</evidence>
<dbReference type="PANTHER" id="PTHR46173:SF1">
    <property type="entry name" value="CCA TRNA NUCLEOTIDYLTRANSFERASE 1, MITOCHONDRIAL"/>
    <property type="match status" value="1"/>
</dbReference>
<dbReference type="EC" id="2.7.7.72" evidence="10"/>
<gene>
    <name evidence="10" type="ORF">KS419_23020</name>
</gene>
<evidence type="ECO:0000256" key="4">
    <source>
        <dbReference type="ARBA" id="ARBA00022723"/>
    </source>
</evidence>